<accession>A0ABT0ZR05</accession>
<proteinExistence type="inferred from homology"/>
<dbReference type="RefSeq" id="WP_252443507.1">
    <property type="nucleotide sequence ID" value="NZ_JAMWYK010000005.1"/>
</dbReference>
<sequence>MDQNKGLKKLITLTAIFLVVDLVVEQIGVYQLLNWAYDQFHMTQFQANFSFKLIELIVVLILNALITKQKFYMKPSFSWVQAAYWVFIVAVMLPFLSADNVVEGLLTGAMGGFPEEFLARGVLLGLFLTYLLKEDYSRKTLVKGIFYSNLVFGLMHMTNLSHQPVGYVIVQCVLAFVAGLAYTAIYVQTGTIFSAVAMHFAKDFMLTATSGSQMAMVATAAFSYFKILLVIVAFLYWKNHEPALSKKIRGAK</sequence>
<keyword evidence="2" id="KW-0812">Transmembrane</keyword>
<dbReference type="Proteomes" id="UP001523234">
    <property type="component" value="Unassembled WGS sequence"/>
</dbReference>
<evidence type="ECO:0000313" key="4">
    <source>
        <dbReference type="EMBL" id="MCO0832388.1"/>
    </source>
</evidence>
<dbReference type="Pfam" id="PF02517">
    <property type="entry name" value="Rce1-like"/>
    <property type="match status" value="1"/>
</dbReference>
<comment type="caution">
    <text evidence="4">The sequence shown here is derived from an EMBL/GenBank/DDBJ whole genome shotgun (WGS) entry which is preliminary data.</text>
</comment>
<keyword evidence="2" id="KW-1133">Transmembrane helix</keyword>
<dbReference type="InterPro" id="IPR003675">
    <property type="entry name" value="Rce1/LyrA-like_dom"/>
</dbReference>
<gene>
    <name evidence="4" type="ORF">NFX39_04755</name>
</gene>
<reference evidence="4 5" key="1">
    <citation type="submission" date="2022-06" db="EMBL/GenBank/DDBJ databases">
        <title>Fructobacillus taiwanensis sp. nov., isolated from the honeybee.</title>
        <authorList>
            <person name="Chen Y.-S."/>
            <person name="Wang L.-T."/>
            <person name="Lee Y.-S."/>
            <person name="Chang Y.-C."/>
            <person name="Wu H.-C."/>
            <person name="Liao C.-Y."/>
            <person name="Chen W.-H."/>
            <person name="Deng J.-N."/>
            <person name="Wang Y.-H."/>
        </authorList>
    </citation>
    <scope>NUCLEOTIDE SEQUENCE [LARGE SCALE GENOMIC DNA]</scope>
    <source>
        <strain evidence="4 5">W13</strain>
    </source>
</reference>
<comment type="similarity">
    <text evidence="1">Belongs to the UPF0177 family.</text>
</comment>
<feature type="domain" description="CAAX prenyl protease 2/Lysostaphin resistance protein A-like" evidence="3">
    <location>
        <begin position="101"/>
        <end position="205"/>
    </location>
</feature>
<name>A0ABT0ZR05_9LACO</name>
<evidence type="ECO:0000313" key="5">
    <source>
        <dbReference type="Proteomes" id="UP001523234"/>
    </source>
</evidence>
<organism evidence="4 5">
    <name type="scientific">Fructobacillus apis</name>
    <dbReference type="NCBI Taxonomy" id="2935017"/>
    <lineage>
        <taxon>Bacteria</taxon>
        <taxon>Bacillati</taxon>
        <taxon>Bacillota</taxon>
        <taxon>Bacilli</taxon>
        <taxon>Lactobacillales</taxon>
        <taxon>Lactobacillaceae</taxon>
        <taxon>Fructobacillus</taxon>
    </lineage>
</organism>
<feature type="transmembrane region" description="Helical" evidence="2">
    <location>
        <begin position="117"/>
        <end position="132"/>
    </location>
</feature>
<evidence type="ECO:0000256" key="2">
    <source>
        <dbReference type="SAM" id="Phobius"/>
    </source>
</evidence>
<dbReference type="GO" id="GO:0008237">
    <property type="term" value="F:metallopeptidase activity"/>
    <property type="evidence" value="ECO:0007669"/>
    <property type="project" value="UniProtKB-KW"/>
</dbReference>
<evidence type="ECO:0000256" key="1">
    <source>
        <dbReference type="ARBA" id="ARBA00009067"/>
    </source>
</evidence>
<feature type="transmembrane region" description="Helical" evidence="2">
    <location>
        <begin position="214"/>
        <end position="237"/>
    </location>
</feature>
<feature type="transmembrane region" description="Helical" evidence="2">
    <location>
        <begin position="78"/>
        <end position="97"/>
    </location>
</feature>
<keyword evidence="4" id="KW-0378">Hydrolase</keyword>
<feature type="transmembrane region" description="Helical" evidence="2">
    <location>
        <begin position="45"/>
        <end position="66"/>
    </location>
</feature>
<keyword evidence="2" id="KW-0472">Membrane</keyword>
<feature type="transmembrane region" description="Helical" evidence="2">
    <location>
        <begin position="12"/>
        <end position="33"/>
    </location>
</feature>
<keyword evidence="4" id="KW-0645">Protease</keyword>
<dbReference type="EMBL" id="JAMWYK010000005">
    <property type="protein sequence ID" value="MCO0832388.1"/>
    <property type="molecule type" value="Genomic_DNA"/>
</dbReference>
<keyword evidence="5" id="KW-1185">Reference proteome</keyword>
<evidence type="ECO:0000259" key="3">
    <source>
        <dbReference type="Pfam" id="PF02517"/>
    </source>
</evidence>
<protein>
    <submittedName>
        <fullName evidence="4">CPBP family intramembrane metalloprotease</fullName>
    </submittedName>
</protein>
<keyword evidence="4" id="KW-0482">Metalloprotease</keyword>
<feature type="transmembrane region" description="Helical" evidence="2">
    <location>
        <begin position="168"/>
        <end position="193"/>
    </location>
</feature>